<dbReference type="AlphaFoldDB" id="A0A9D4T3P4"/>
<organism evidence="12 13">
    <name type="scientific">Rhipicephalus sanguineus</name>
    <name type="common">Brown dog tick</name>
    <name type="synonym">Ixodes sanguineus</name>
    <dbReference type="NCBI Taxonomy" id="34632"/>
    <lineage>
        <taxon>Eukaryota</taxon>
        <taxon>Metazoa</taxon>
        <taxon>Ecdysozoa</taxon>
        <taxon>Arthropoda</taxon>
        <taxon>Chelicerata</taxon>
        <taxon>Arachnida</taxon>
        <taxon>Acari</taxon>
        <taxon>Parasitiformes</taxon>
        <taxon>Ixodida</taxon>
        <taxon>Ixodoidea</taxon>
        <taxon>Ixodidae</taxon>
        <taxon>Rhipicephalinae</taxon>
        <taxon>Rhipicephalus</taxon>
        <taxon>Rhipicephalus</taxon>
    </lineage>
</organism>
<evidence type="ECO:0000256" key="6">
    <source>
        <dbReference type="ARBA" id="ARBA00020836"/>
    </source>
</evidence>
<dbReference type="Gene3D" id="1.10.20.10">
    <property type="entry name" value="Histone, subunit A"/>
    <property type="match status" value="1"/>
</dbReference>
<keyword evidence="7" id="KW-0158">Chromosome</keyword>
<dbReference type="Gene3D" id="3.60.10.10">
    <property type="entry name" value="Endonuclease/exonuclease/phosphatase"/>
    <property type="match status" value="1"/>
</dbReference>
<dbReference type="InterPro" id="IPR009072">
    <property type="entry name" value="Histone-fold"/>
</dbReference>
<dbReference type="PANTHER" id="PTHR10484">
    <property type="entry name" value="HISTONE H4"/>
    <property type="match status" value="1"/>
</dbReference>
<dbReference type="GO" id="GO:0046982">
    <property type="term" value="F:protein heterodimerization activity"/>
    <property type="evidence" value="ECO:0007669"/>
    <property type="project" value="InterPro"/>
</dbReference>
<comment type="subunit">
    <text evidence="5">The nucleosome is a histone octamer containing two molecules each of H2A, H2B, H3 and H4 assembled in one H3-H4 heterotetramer and two H2A-H2B heterodimers. The octamer wraps approximately 147 bp of DNA.</text>
</comment>
<dbReference type="GO" id="GO:0000786">
    <property type="term" value="C:nucleosome"/>
    <property type="evidence" value="ECO:0007669"/>
    <property type="project" value="UniProtKB-KW"/>
</dbReference>
<dbReference type="GO" id="GO:0030527">
    <property type="term" value="F:structural constituent of chromatin"/>
    <property type="evidence" value="ECO:0007669"/>
    <property type="project" value="InterPro"/>
</dbReference>
<evidence type="ECO:0000256" key="1">
    <source>
        <dbReference type="ARBA" id="ARBA00002001"/>
    </source>
</evidence>
<dbReference type="GO" id="GO:0003677">
    <property type="term" value="F:DNA binding"/>
    <property type="evidence" value="ECO:0007669"/>
    <property type="project" value="UniProtKB-KW"/>
</dbReference>
<comment type="function">
    <text evidence="1">Core component of nucleosome. Nucleosomes wrap and compact DNA into chromatin, limiting DNA accessibility to the cellular machineries which require DNA as a template. Histones thereby play a central role in transcription regulation, DNA repair, DNA replication and chromosomal stability. DNA accessibility is regulated via a complex set of post-translational modifications of histones, also called histone code, and nucleosome remodeling.</text>
</comment>
<keyword evidence="8" id="KW-0238">DNA-binding</keyword>
<reference evidence="12" key="2">
    <citation type="submission" date="2021-09" db="EMBL/GenBank/DDBJ databases">
        <authorList>
            <person name="Jia N."/>
            <person name="Wang J."/>
            <person name="Shi W."/>
            <person name="Du L."/>
            <person name="Sun Y."/>
            <person name="Zhan W."/>
            <person name="Jiang J."/>
            <person name="Wang Q."/>
            <person name="Zhang B."/>
            <person name="Ji P."/>
            <person name="Sakyi L.B."/>
            <person name="Cui X."/>
            <person name="Yuan T."/>
            <person name="Jiang B."/>
            <person name="Yang W."/>
            <person name="Lam T.T.-Y."/>
            <person name="Chang Q."/>
            <person name="Ding S."/>
            <person name="Wang X."/>
            <person name="Zhu J."/>
            <person name="Ruan X."/>
            <person name="Zhao L."/>
            <person name="Wei J."/>
            <person name="Que T."/>
            <person name="Du C."/>
            <person name="Cheng J."/>
            <person name="Dai P."/>
            <person name="Han X."/>
            <person name="Huang E."/>
            <person name="Gao Y."/>
            <person name="Liu J."/>
            <person name="Shao H."/>
            <person name="Ye R."/>
            <person name="Li L."/>
            <person name="Wei W."/>
            <person name="Wang X."/>
            <person name="Wang C."/>
            <person name="Huo Q."/>
            <person name="Li W."/>
            <person name="Guo W."/>
            <person name="Chen H."/>
            <person name="Chen S."/>
            <person name="Zhou L."/>
            <person name="Zhou L."/>
            <person name="Ni X."/>
            <person name="Tian J."/>
            <person name="Zhou Y."/>
            <person name="Sheng Y."/>
            <person name="Liu T."/>
            <person name="Pan Y."/>
            <person name="Xia L."/>
            <person name="Li J."/>
            <person name="Zhao F."/>
            <person name="Cao W."/>
        </authorList>
    </citation>
    <scope>NUCLEOTIDE SEQUENCE</scope>
    <source>
        <strain evidence="12">Rsan-2018</strain>
        <tissue evidence="12">Larvae</tissue>
    </source>
</reference>
<evidence type="ECO:0000256" key="8">
    <source>
        <dbReference type="ARBA" id="ARBA00023125"/>
    </source>
</evidence>
<accession>A0A9D4T3P4</accession>
<sequence length="1142" mass="127564">MVAPLRVRLLTFFGRVPKGTINVELVKALVERFSKNDLKCVQDFGAADASDQVLDRELKVYGNVLSISVDNVPGFKSVSTGNRRARMEMHQAVPNILDVEGHTIRCEYDGVVRLCRKCRIAGHEKAKCVTPRCEQWRHPNCNAPCKRCGGDQIPRLCKQRLYSEATSRSSAPQAQPPSTDSVQVDDAQTTQGSDKEGEQGKLQNENQSAPGAVEKATPRDATPPPSGAKPLPPAPVVKGRGRASRRRKRGGSRAREARERSRSESDSSEGDSPEYKRHAVIPVVSDDSSSTVISDSGTEQRNDVPCSICGQIGCDCSELLHKSYPSRTPSPEAGEPETNVYRLSQIKSFDATFHTRSYWSFGASGSRAVAIILMPRFTGSVLRYSRDSDGRLLSMDPDYGIRIVNIYVPNQFRSQKDFFAALDNHLVGPTRVVLWTDRRGEIVLRELVDELGLVDAWCNLRPGLSVMTWTGRSARSRIDRFYVSPSLVPSMHSSWLVSSALSDYRLLILRFAGTNLVAQGKRPWRLNARLLKDQEIIDDVTSLIHRLVHQSAELDRNKWDEVKAGAAECFRSWGKRRAKEERAEITIVSDAILLLSRPESCGPGIAPALIMLRKELRVALQRRWDGLKAIARAERWEMEAWTYMPLTSLVDLETGSLVESSDGVLELAKRFYQKLYAEPAPISAAFRSAFPALYVLVFEPLLQKLSWDSRLCQFSLPPGAPPVALFAYADDLCIVVRDEASVCTVLGLLDGYCEASGARINRLKSAVMYLNAAPTSAQPVHGLPVKARLRILGFHFEPGGLTRENWLIARGKLEARIQELGALSRPLTARITIVRSLLFLLLTYVACVMPVANRTKQRLEQILFRFLWSGSCVYVGRQVAKLPMDKAGLGIPDLGLMADALHVRWTRVALDSDMTFTRSFASFFLSARLRQFSASTVSHCVLRAGTPSVVYAGVARTLAGIQRVDPEYDVVEVQLQELVDLITPPLSEHYEKFDLSRHKPSWKLITASFLDARRASFMYRLARGCLPITYRPFTRNIQRGVCLFCQSREDLAHIFCECALPKALLRKGITKPAIRRLARRGGVKRISRLIYEKTRGVLKVFLENVIRDAVTYTENAKRKTVAAMDVVYALKRQGHTLYGFRG</sequence>
<feature type="compositionally biased region" description="Low complexity" evidence="11">
    <location>
        <begin position="169"/>
        <end position="178"/>
    </location>
</feature>
<evidence type="ECO:0000256" key="9">
    <source>
        <dbReference type="ARBA" id="ARBA00023242"/>
    </source>
</evidence>
<evidence type="ECO:0000256" key="3">
    <source>
        <dbReference type="ARBA" id="ARBA00004286"/>
    </source>
</evidence>
<feature type="region of interest" description="Disordered" evidence="11">
    <location>
        <begin position="167"/>
        <end position="304"/>
    </location>
</feature>
<dbReference type="EMBL" id="JABSTV010001247">
    <property type="protein sequence ID" value="KAH7972392.1"/>
    <property type="molecule type" value="Genomic_DNA"/>
</dbReference>
<dbReference type="FunFam" id="1.10.20.10:FF:000012">
    <property type="entry name" value="Histone H4"/>
    <property type="match status" value="1"/>
</dbReference>
<reference evidence="12" key="1">
    <citation type="journal article" date="2020" name="Cell">
        <title>Large-Scale Comparative Analyses of Tick Genomes Elucidate Their Genetic Diversity and Vector Capacities.</title>
        <authorList>
            <consortium name="Tick Genome and Microbiome Consortium (TIGMIC)"/>
            <person name="Jia N."/>
            <person name="Wang J."/>
            <person name="Shi W."/>
            <person name="Du L."/>
            <person name="Sun Y."/>
            <person name="Zhan W."/>
            <person name="Jiang J.F."/>
            <person name="Wang Q."/>
            <person name="Zhang B."/>
            <person name="Ji P."/>
            <person name="Bell-Sakyi L."/>
            <person name="Cui X.M."/>
            <person name="Yuan T.T."/>
            <person name="Jiang B.G."/>
            <person name="Yang W.F."/>
            <person name="Lam T.T."/>
            <person name="Chang Q.C."/>
            <person name="Ding S.J."/>
            <person name="Wang X.J."/>
            <person name="Zhu J.G."/>
            <person name="Ruan X.D."/>
            <person name="Zhao L."/>
            <person name="Wei J.T."/>
            <person name="Ye R.Z."/>
            <person name="Que T.C."/>
            <person name="Du C.H."/>
            <person name="Zhou Y.H."/>
            <person name="Cheng J.X."/>
            <person name="Dai P.F."/>
            <person name="Guo W.B."/>
            <person name="Han X.H."/>
            <person name="Huang E.J."/>
            <person name="Li L.F."/>
            <person name="Wei W."/>
            <person name="Gao Y.C."/>
            <person name="Liu J.Z."/>
            <person name="Shao H.Z."/>
            <person name="Wang X."/>
            <person name="Wang C.C."/>
            <person name="Yang T.C."/>
            <person name="Huo Q.B."/>
            <person name="Li W."/>
            <person name="Chen H.Y."/>
            <person name="Chen S.E."/>
            <person name="Zhou L.G."/>
            <person name="Ni X.B."/>
            <person name="Tian J.H."/>
            <person name="Sheng Y."/>
            <person name="Liu T."/>
            <person name="Pan Y.S."/>
            <person name="Xia L.Y."/>
            <person name="Li J."/>
            <person name="Zhao F."/>
            <person name="Cao W.C."/>
        </authorList>
    </citation>
    <scope>NUCLEOTIDE SEQUENCE</scope>
    <source>
        <strain evidence="12">Rsan-2018</strain>
    </source>
</reference>
<dbReference type="CDD" id="cd22912">
    <property type="entry name" value="HFD_H4"/>
    <property type="match status" value="1"/>
</dbReference>
<evidence type="ECO:0000313" key="12">
    <source>
        <dbReference type="EMBL" id="KAH7972392.1"/>
    </source>
</evidence>
<comment type="similarity">
    <text evidence="4">Belongs to the histone H4 family.</text>
</comment>
<dbReference type="VEuPathDB" id="VectorBase:RSAN_033949"/>
<evidence type="ECO:0000256" key="5">
    <source>
        <dbReference type="ARBA" id="ARBA00011538"/>
    </source>
</evidence>
<feature type="compositionally biased region" description="Low complexity" evidence="11">
    <location>
        <begin position="283"/>
        <end position="296"/>
    </location>
</feature>
<dbReference type="InterPro" id="IPR001951">
    <property type="entry name" value="Histone_H4"/>
</dbReference>
<dbReference type="SUPFAM" id="SSF56219">
    <property type="entry name" value="DNase I-like"/>
    <property type="match status" value="1"/>
</dbReference>
<protein>
    <recommendedName>
        <fullName evidence="6">Histone H4</fullName>
    </recommendedName>
</protein>
<dbReference type="GO" id="GO:0005634">
    <property type="term" value="C:nucleus"/>
    <property type="evidence" value="ECO:0007669"/>
    <property type="project" value="UniProtKB-SubCell"/>
</dbReference>
<feature type="compositionally biased region" description="Basic residues" evidence="11">
    <location>
        <begin position="239"/>
        <end position="252"/>
    </location>
</feature>
<evidence type="ECO:0000256" key="10">
    <source>
        <dbReference type="ARBA" id="ARBA00023269"/>
    </source>
</evidence>
<feature type="compositionally biased region" description="Polar residues" evidence="11">
    <location>
        <begin position="179"/>
        <end position="192"/>
    </location>
</feature>
<comment type="caution">
    <text evidence="12">The sequence shown here is derived from an EMBL/GenBank/DDBJ whole genome shotgun (WGS) entry which is preliminary data.</text>
</comment>
<feature type="compositionally biased region" description="Pro residues" evidence="11">
    <location>
        <begin position="221"/>
        <end position="235"/>
    </location>
</feature>
<keyword evidence="10" id="KW-0544">Nucleosome core</keyword>
<evidence type="ECO:0000256" key="4">
    <source>
        <dbReference type="ARBA" id="ARBA00006564"/>
    </source>
</evidence>
<evidence type="ECO:0000256" key="2">
    <source>
        <dbReference type="ARBA" id="ARBA00004123"/>
    </source>
</evidence>
<dbReference type="SMART" id="SM00417">
    <property type="entry name" value="H4"/>
    <property type="match status" value="1"/>
</dbReference>
<dbReference type="InterPro" id="IPR036691">
    <property type="entry name" value="Endo/exonu/phosph_ase_sf"/>
</dbReference>
<gene>
    <name evidence="12" type="ORF">HPB52_011876</name>
</gene>
<dbReference type="Proteomes" id="UP000821837">
    <property type="component" value="Chromosome 11"/>
</dbReference>
<comment type="subcellular location">
    <subcellularLocation>
        <location evidence="3">Chromosome</location>
    </subcellularLocation>
    <subcellularLocation>
        <location evidence="2">Nucleus</location>
    </subcellularLocation>
</comment>
<evidence type="ECO:0000256" key="7">
    <source>
        <dbReference type="ARBA" id="ARBA00022454"/>
    </source>
</evidence>
<keyword evidence="13" id="KW-1185">Reference proteome</keyword>
<feature type="compositionally biased region" description="Basic and acidic residues" evidence="11">
    <location>
        <begin position="253"/>
        <end position="265"/>
    </location>
</feature>
<proteinExistence type="inferred from homology"/>
<dbReference type="SUPFAM" id="SSF47113">
    <property type="entry name" value="Histone-fold"/>
    <property type="match status" value="1"/>
</dbReference>
<name>A0A9D4T3P4_RHISA</name>
<keyword evidence="9" id="KW-0539">Nucleus</keyword>
<evidence type="ECO:0000313" key="13">
    <source>
        <dbReference type="Proteomes" id="UP000821837"/>
    </source>
</evidence>
<evidence type="ECO:0000256" key="11">
    <source>
        <dbReference type="SAM" id="MobiDB-lite"/>
    </source>
</evidence>